<protein>
    <submittedName>
        <fullName evidence="2">Uncharacterized protein</fullName>
    </submittedName>
</protein>
<dbReference type="Proteomes" id="UP001146120">
    <property type="component" value="Unassembled WGS sequence"/>
</dbReference>
<reference evidence="2" key="1">
    <citation type="submission" date="2022-11" db="EMBL/GenBank/DDBJ databases">
        <authorList>
            <person name="Morgan W.R."/>
            <person name="Tartar A."/>
        </authorList>
    </citation>
    <scope>NUCLEOTIDE SEQUENCE</scope>
    <source>
        <strain evidence="2">ARSEF 373</strain>
    </source>
</reference>
<evidence type="ECO:0000313" key="2">
    <source>
        <dbReference type="EMBL" id="DBA01915.1"/>
    </source>
</evidence>
<dbReference type="AlphaFoldDB" id="A0AAV2Z809"/>
<sequence length="78" mass="8609">NGKIPAQIVAWTPEAAETGEMDADVDNASQTPQSKRAKNIDWATRRERRSTRMASMDAQARIVVATEDLLYTEPCASD</sequence>
<feature type="non-terminal residue" evidence="2">
    <location>
        <position position="1"/>
    </location>
</feature>
<name>A0AAV2Z809_9STRA</name>
<feature type="region of interest" description="Disordered" evidence="1">
    <location>
        <begin position="13"/>
        <end position="42"/>
    </location>
</feature>
<accession>A0AAV2Z809</accession>
<proteinExistence type="predicted"/>
<organism evidence="2 3">
    <name type="scientific">Lagenidium giganteum</name>
    <dbReference type="NCBI Taxonomy" id="4803"/>
    <lineage>
        <taxon>Eukaryota</taxon>
        <taxon>Sar</taxon>
        <taxon>Stramenopiles</taxon>
        <taxon>Oomycota</taxon>
        <taxon>Peronosporomycetes</taxon>
        <taxon>Pythiales</taxon>
        <taxon>Pythiaceae</taxon>
    </lineage>
</organism>
<reference evidence="2" key="2">
    <citation type="journal article" date="2023" name="Microbiol Resour">
        <title>Decontamination and Annotation of the Draft Genome Sequence of the Oomycete Lagenidium giganteum ARSEF 373.</title>
        <authorList>
            <person name="Morgan W.R."/>
            <person name="Tartar A."/>
        </authorList>
    </citation>
    <scope>NUCLEOTIDE SEQUENCE</scope>
    <source>
        <strain evidence="2">ARSEF 373</strain>
    </source>
</reference>
<gene>
    <name evidence="2" type="ORF">N0F65_005104</name>
</gene>
<keyword evidence="3" id="KW-1185">Reference proteome</keyword>
<comment type="caution">
    <text evidence="2">The sequence shown here is derived from an EMBL/GenBank/DDBJ whole genome shotgun (WGS) entry which is preliminary data.</text>
</comment>
<evidence type="ECO:0000256" key="1">
    <source>
        <dbReference type="SAM" id="MobiDB-lite"/>
    </source>
</evidence>
<dbReference type="EMBL" id="DAKRPA010000039">
    <property type="protein sequence ID" value="DBA01915.1"/>
    <property type="molecule type" value="Genomic_DNA"/>
</dbReference>
<evidence type="ECO:0000313" key="3">
    <source>
        <dbReference type="Proteomes" id="UP001146120"/>
    </source>
</evidence>